<gene>
    <name evidence="2" type="ORF">RUM44_009455</name>
</gene>
<organism evidence="2 3">
    <name type="scientific">Polyplax serrata</name>
    <name type="common">Common mouse louse</name>
    <dbReference type="NCBI Taxonomy" id="468196"/>
    <lineage>
        <taxon>Eukaryota</taxon>
        <taxon>Metazoa</taxon>
        <taxon>Ecdysozoa</taxon>
        <taxon>Arthropoda</taxon>
        <taxon>Hexapoda</taxon>
        <taxon>Insecta</taxon>
        <taxon>Pterygota</taxon>
        <taxon>Neoptera</taxon>
        <taxon>Paraneoptera</taxon>
        <taxon>Psocodea</taxon>
        <taxon>Troctomorpha</taxon>
        <taxon>Phthiraptera</taxon>
        <taxon>Anoplura</taxon>
        <taxon>Polyplacidae</taxon>
        <taxon>Polyplax</taxon>
    </lineage>
</organism>
<comment type="caution">
    <text evidence="2">The sequence shown here is derived from an EMBL/GenBank/DDBJ whole genome shotgun (WGS) entry which is preliminary data.</text>
</comment>
<proteinExistence type="predicted"/>
<protein>
    <submittedName>
        <fullName evidence="2">Uncharacterized protein</fullName>
    </submittedName>
</protein>
<feature type="region of interest" description="Disordered" evidence="1">
    <location>
        <begin position="1"/>
        <end position="68"/>
    </location>
</feature>
<dbReference type="Proteomes" id="UP001359485">
    <property type="component" value="Unassembled WGS sequence"/>
</dbReference>
<keyword evidence="3" id="KW-1185">Reference proteome</keyword>
<accession>A0ABR1AU87</accession>
<feature type="compositionally biased region" description="Polar residues" evidence="1">
    <location>
        <begin position="51"/>
        <end position="61"/>
    </location>
</feature>
<sequence length="177" mass="20542">MDASNGQTDLVRKQSHRVVGRRGRGKRQAEVAEEASNRRTAVRSKWEEKSTGANRGVQSRLTVEKSGARVTRYPFKKRKKHHASQIRCTERRFHALIICFDRRESERRTDGRMRRTFVSLSSSTESMFTRITAQVGKSKETKKCHFQTRVEENTLKKRYLVPVTESSARNCCFGDFE</sequence>
<evidence type="ECO:0000313" key="3">
    <source>
        <dbReference type="Proteomes" id="UP001359485"/>
    </source>
</evidence>
<evidence type="ECO:0000256" key="1">
    <source>
        <dbReference type="SAM" id="MobiDB-lite"/>
    </source>
</evidence>
<reference evidence="2 3" key="1">
    <citation type="submission" date="2023-09" db="EMBL/GenBank/DDBJ databases">
        <title>Genomes of two closely related lineages of the louse Polyplax serrata with different host specificities.</title>
        <authorList>
            <person name="Martinu J."/>
            <person name="Tarabai H."/>
            <person name="Stefka J."/>
            <person name="Hypsa V."/>
        </authorList>
    </citation>
    <scope>NUCLEOTIDE SEQUENCE [LARGE SCALE GENOMIC DNA]</scope>
    <source>
        <strain evidence="2">98ZLc_SE</strain>
    </source>
</reference>
<feature type="compositionally biased region" description="Basic residues" evidence="1">
    <location>
        <begin position="13"/>
        <end position="26"/>
    </location>
</feature>
<dbReference type="EMBL" id="JAWJWF010000045">
    <property type="protein sequence ID" value="KAK6626978.1"/>
    <property type="molecule type" value="Genomic_DNA"/>
</dbReference>
<evidence type="ECO:0000313" key="2">
    <source>
        <dbReference type="EMBL" id="KAK6626978.1"/>
    </source>
</evidence>
<name>A0ABR1AU87_POLSC</name>